<dbReference type="AlphaFoldDB" id="A0A1N7PG50"/>
<dbReference type="EMBL" id="MUGO01000017">
    <property type="protein sequence ID" value="PQA92077.1"/>
    <property type="molecule type" value="Genomic_DNA"/>
</dbReference>
<evidence type="ECO:0008006" key="5">
    <source>
        <dbReference type="Google" id="ProtNLM"/>
    </source>
</evidence>
<organism evidence="2 3">
    <name type="scientific">Chryseobacterium piscicola</name>
    <dbReference type="NCBI Taxonomy" id="551459"/>
    <lineage>
        <taxon>Bacteria</taxon>
        <taxon>Pseudomonadati</taxon>
        <taxon>Bacteroidota</taxon>
        <taxon>Flavobacteriia</taxon>
        <taxon>Flavobacteriales</taxon>
        <taxon>Weeksellaceae</taxon>
        <taxon>Chryseobacterium group</taxon>
        <taxon>Chryseobacterium</taxon>
    </lineage>
</organism>
<proteinExistence type="predicted"/>
<evidence type="ECO:0000313" key="3">
    <source>
        <dbReference type="Proteomes" id="UP000186246"/>
    </source>
</evidence>
<dbReference type="EMBL" id="FTOJ01000014">
    <property type="protein sequence ID" value="SIT09507.1"/>
    <property type="molecule type" value="Genomic_DNA"/>
</dbReference>
<gene>
    <name evidence="1" type="ORF">B0A70_11660</name>
    <name evidence="2" type="ORF">SAMN05421796_11413</name>
</gene>
<sequence>MSPGFFKFGDDANTFRNFVRLRQRAHDGYVKILCHGDPKSVFINGKKLKPQELADYILQQGYEKGELIRLISCQTGAKSNGFAKKLAEILDTPRCRTNPFVWLFLFIFYKFCCVGWQ</sequence>
<dbReference type="Proteomes" id="UP000238314">
    <property type="component" value="Unassembled WGS sequence"/>
</dbReference>
<accession>A0A1N7PG50</accession>
<evidence type="ECO:0000313" key="4">
    <source>
        <dbReference type="Proteomes" id="UP000238314"/>
    </source>
</evidence>
<dbReference type="OrthoDB" id="1218225at2"/>
<protein>
    <recommendedName>
        <fullName evidence="5">DUF4347 domain-containing protein</fullName>
    </recommendedName>
</protein>
<evidence type="ECO:0000313" key="1">
    <source>
        <dbReference type="EMBL" id="PQA92077.1"/>
    </source>
</evidence>
<name>A0A1N7PG50_9FLAO</name>
<keyword evidence="4" id="KW-1185">Reference proteome</keyword>
<evidence type="ECO:0000313" key="2">
    <source>
        <dbReference type="EMBL" id="SIT09507.1"/>
    </source>
</evidence>
<reference evidence="2" key="3">
    <citation type="submission" date="2017-01" db="EMBL/GenBank/DDBJ databases">
        <authorList>
            <person name="Mah S.A."/>
            <person name="Swanson W.J."/>
            <person name="Moy G.W."/>
            <person name="Vacquier V.D."/>
        </authorList>
    </citation>
    <scope>NUCLEOTIDE SEQUENCE [LARGE SCALE GENOMIC DNA]</scope>
    <source>
        <strain evidence="2">DSM 21068</strain>
    </source>
</reference>
<dbReference type="STRING" id="551459.SAMN05421796_11413"/>
<dbReference type="RefSeq" id="WP_076452867.1">
    <property type="nucleotide sequence ID" value="NZ_FTOJ01000014.1"/>
</dbReference>
<dbReference type="Proteomes" id="UP000186246">
    <property type="component" value="Unassembled WGS sequence"/>
</dbReference>
<reference evidence="1 4" key="1">
    <citation type="submission" date="2016-11" db="EMBL/GenBank/DDBJ databases">
        <title>Whole genomes of Flavobacteriaceae.</title>
        <authorList>
            <person name="Stine C."/>
            <person name="Li C."/>
            <person name="Tadesse D."/>
        </authorList>
    </citation>
    <scope>NUCLEOTIDE SEQUENCE [LARGE SCALE GENOMIC DNA]</scope>
    <source>
        <strain evidence="1 4">DSM 21068</strain>
    </source>
</reference>
<reference evidence="3" key="2">
    <citation type="submission" date="2017-01" db="EMBL/GenBank/DDBJ databases">
        <authorList>
            <person name="Varghese N."/>
            <person name="Submissions S."/>
        </authorList>
    </citation>
    <scope>NUCLEOTIDE SEQUENCE [LARGE SCALE GENOMIC DNA]</scope>
    <source>
        <strain evidence="3">DSM 21068</strain>
    </source>
</reference>